<dbReference type="PRINTS" id="PR00082">
    <property type="entry name" value="GLFDHDRGNASE"/>
</dbReference>
<feature type="binding site" evidence="6">
    <location>
        <position position="346"/>
    </location>
    <ligand>
        <name>substrate</name>
    </ligand>
</feature>
<organism evidence="10 11">
    <name type="scientific">Sandaracinus amylolyticus</name>
    <dbReference type="NCBI Taxonomy" id="927083"/>
    <lineage>
        <taxon>Bacteria</taxon>
        <taxon>Pseudomonadati</taxon>
        <taxon>Myxococcota</taxon>
        <taxon>Polyangia</taxon>
        <taxon>Polyangiales</taxon>
        <taxon>Sandaracinaceae</taxon>
        <taxon>Sandaracinus</taxon>
    </lineage>
</organism>
<dbReference type="Pfam" id="PF00208">
    <property type="entry name" value="ELFV_dehydrog"/>
    <property type="match status" value="1"/>
</dbReference>
<evidence type="ECO:0000256" key="7">
    <source>
        <dbReference type="PIRSR" id="PIRSR000185-3"/>
    </source>
</evidence>
<dbReference type="KEGG" id="samy:DB32_004747"/>
<evidence type="ECO:0000256" key="1">
    <source>
        <dbReference type="ARBA" id="ARBA00006382"/>
    </source>
</evidence>
<dbReference type="Gene3D" id="3.40.50.10860">
    <property type="entry name" value="Leucine Dehydrogenase, chain A, domain 1"/>
    <property type="match status" value="1"/>
</dbReference>
<dbReference type="PIRSF" id="PIRSF000185">
    <property type="entry name" value="Glu_DH"/>
    <property type="match status" value="1"/>
</dbReference>
<dbReference type="Gene3D" id="3.40.50.720">
    <property type="entry name" value="NAD(P)-binding Rossmann-like Domain"/>
    <property type="match status" value="1"/>
</dbReference>
<dbReference type="GO" id="GO:0004352">
    <property type="term" value="F:glutamate dehydrogenase (NAD+) activity"/>
    <property type="evidence" value="ECO:0007669"/>
    <property type="project" value="TreeGrafter"/>
</dbReference>
<dbReference type="OrthoDB" id="9803297at2"/>
<dbReference type="FunFam" id="3.40.50.10860:FF:000003">
    <property type="entry name" value="Glutamate dehydrogenase"/>
    <property type="match status" value="1"/>
</dbReference>
<protein>
    <recommendedName>
        <fullName evidence="4">Glutamate dehydrogenase</fullName>
    </recommendedName>
</protein>
<dbReference type="InterPro" id="IPR006097">
    <property type="entry name" value="Glu/Leu/Phe/Val/Trp_DH_dimer"/>
</dbReference>
<name>A0A0F6W513_9BACT</name>
<dbReference type="SUPFAM" id="SSF53223">
    <property type="entry name" value="Aminoacid dehydrogenase-like, N-terminal domain"/>
    <property type="match status" value="1"/>
</dbReference>
<keyword evidence="6" id="KW-0547">Nucleotide-binding</keyword>
<keyword evidence="2 4" id="KW-0560">Oxidoreductase</keyword>
<evidence type="ECO:0000256" key="6">
    <source>
        <dbReference type="PIRSR" id="PIRSR000185-2"/>
    </source>
</evidence>
<evidence type="ECO:0000256" key="4">
    <source>
        <dbReference type="PIRNR" id="PIRNR000185"/>
    </source>
</evidence>
<evidence type="ECO:0000313" key="10">
    <source>
        <dbReference type="EMBL" id="AKF07598.1"/>
    </source>
</evidence>
<dbReference type="GO" id="GO:0006538">
    <property type="term" value="P:L-glutamate catabolic process"/>
    <property type="evidence" value="ECO:0007669"/>
    <property type="project" value="TreeGrafter"/>
</dbReference>
<evidence type="ECO:0000256" key="2">
    <source>
        <dbReference type="ARBA" id="ARBA00023002"/>
    </source>
</evidence>
<dbReference type="PANTHER" id="PTHR11606:SF24">
    <property type="entry name" value="NAD-SPECIFIC GLUTAMATE DEHYDROGENASE"/>
    <property type="match status" value="1"/>
</dbReference>
<dbReference type="InterPro" id="IPR036291">
    <property type="entry name" value="NAD(P)-bd_dom_sf"/>
</dbReference>
<dbReference type="Proteomes" id="UP000034883">
    <property type="component" value="Chromosome"/>
</dbReference>
<feature type="site" description="Important for catalysis" evidence="7">
    <location>
        <position position="144"/>
    </location>
</feature>
<feature type="binding site" evidence="6">
    <location>
        <position position="68"/>
    </location>
    <ligand>
        <name>substrate</name>
    </ligand>
</feature>
<sequence length="411" mass="44625">MSSDALENANRYFEQAAKVLDLGRDVAVQLRTPFREVRVELNVRMDDGSIGTFVGYRVQHDNARGPFKGGLRYHHEVDAQEVTALAQLMTWKTAVAGVPFGGGKGGIHVDASKLSVGEKERITRAFVDKINDIVGDHTDIPAPDMYTGPQEMGWFLDQYTKYHGYKPGVVTGKPIELGGSHGRAAATGRGCLYVTEELMARLGEPLVGKTVVVQGFGNVGGWAARLFAEQGALVVAISDISGGYYDPKGIDVAAALAWVAKHRTLAGFHAAKKVDNDELLTLPCDILVPAALGGVITEEVARGIRARVIVEGANGPTTPGADEILFAKGVHVIPDILANAGGVTVSYFEWVQNLQHYYWDEARVNEELRRVMRAAFDATWEQSRSRSLPMRMGAYVVGIGRVYTATRMRGL</sequence>
<dbReference type="GO" id="GO:0000166">
    <property type="term" value="F:nucleotide binding"/>
    <property type="evidence" value="ECO:0007669"/>
    <property type="project" value="UniProtKB-KW"/>
</dbReference>
<proteinExistence type="inferred from homology"/>
<evidence type="ECO:0000259" key="9">
    <source>
        <dbReference type="SMART" id="SM00839"/>
    </source>
</evidence>
<feature type="binding site" evidence="6">
    <location>
        <position position="218"/>
    </location>
    <ligand>
        <name>NAD(+)</name>
        <dbReference type="ChEBI" id="CHEBI:57540"/>
    </ligand>
</feature>
<dbReference type="STRING" id="927083.DB32_004747"/>
<dbReference type="Pfam" id="PF02812">
    <property type="entry name" value="ELFV_dehydrog_N"/>
    <property type="match status" value="1"/>
</dbReference>
<keyword evidence="11" id="KW-1185">Reference proteome</keyword>
<feature type="binding site" evidence="6">
    <location>
        <position position="187"/>
    </location>
    <ligand>
        <name>NAD(+)</name>
        <dbReference type="ChEBI" id="CHEBI:57540"/>
    </ligand>
</feature>
<evidence type="ECO:0000256" key="5">
    <source>
        <dbReference type="PIRSR" id="PIRSR000185-1"/>
    </source>
</evidence>
<dbReference type="CDD" id="cd01076">
    <property type="entry name" value="NAD_bind_1_Glu_DH"/>
    <property type="match status" value="1"/>
</dbReference>
<dbReference type="InterPro" id="IPR033922">
    <property type="entry name" value="NAD_bind_Glu_DH"/>
</dbReference>
<evidence type="ECO:0000256" key="8">
    <source>
        <dbReference type="RuleBase" id="RU004417"/>
    </source>
</evidence>
<dbReference type="EMBL" id="CP011125">
    <property type="protein sequence ID" value="AKF07598.1"/>
    <property type="molecule type" value="Genomic_DNA"/>
</dbReference>
<gene>
    <name evidence="10" type="ORF">DB32_004747</name>
</gene>
<dbReference type="RefSeq" id="WP_053234836.1">
    <property type="nucleotide sequence ID" value="NZ_CP011125.1"/>
</dbReference>
<evidence type="ECO:0000256" key="3">
    <source>
        <dbReference type="ARBA" id="ARBA00023027"/>
    </source>
</evidence>
<feature type="domain" description="Glutamate/phenylalanine/leucine/valine/L-tryptophan dehydrogenase C-terminal" evidence="9">
    <location>
        <begin position="180"/>
        <end position="410"/>
    </location>
</feature>
<feature type="active site" description="Proton donor" evidence="5">
    <location>
        <position position="104"/>
    </location>
</feature>
<dbReference type="InterPro" id="IPR046346">
    <property type="entry name" value="Aminoacid_DH-like_N_sf"/>
</dbReference>
<feature type="binding site" evidence="6">
    <location>
        <position position="92"/>
    </location>
    <ligand>
        <name>substrate</name>
    </ligand>
</feature>
<evidence type="ECO:0000313" key="11">
    <source>
        <dbReference type="Proteomes" id="UP000034883"/>
    </source>
</evidence>
<dbReference type="InterPro" id="IPR014362">
    <property type="entry name" value="Glu_DH"/>
</dbReference>
<reference evidence="10 11" key="1">
    <citation type="submission" date="2015-03" db="EMBL/GenBank/DDBJ databases">
        <title>Genome assembly of Sandaracinus amylolyticus DSM 53668.</title>
        <authorList>
            <person name="Sharma G."/>
            <person name="Subramanian S."/>
        </authorList>
    </citation>
    <scope>NUCLEOTIDE SEQUENCE [LARGE SCALE GENOMIC DNA]</scope>
    <source>
        <strain evidence="10 11">DSM 53668</strain>
    </source>
</reference>
<dbReference type="PANTHER" id="PTHR11606">
    <property type="entry name" value="GLUTAMATE DEHYDROGENASE"/>
    <property type="match status" value="1"/>
</dbReference>
<keyword evidence="3 6" id="KW-0520">NAD</keyword>
<comment type="similarity">
    <text evidence="1 4 8">Belongs to the Glu/Leu/Phe/Val dehydrogenases family.</text>
</comment>
<dbReference type="SUPFAM" id="SSF51735">
    <property type="entry name" value="NAD(P)-binding Rossmann-fold domains"/>
    <property type="match status" value="1"/>
</dbReference>
<dbReference type="InterPro" id="IPR006095">
    <property type="entry name" value="Glu/Leu/Phe/Val/Trp_DH"/>
</dbReference>
<dbReference type="InterPro" id="IPR006096">
    <property type="entry name" value="Glu/Leu/Phe/Val/Trp_DH_C"/>
</dbReference>
<dbReference type="SMART" id="SM00839">
    <property type="entry name" value="ELFV_dehydrog"/>
    <property type="match status" value="1"/>
</dbReference>
<accession>A0A0F6W513</accession>
<dbReference type="AlphaFoldDB" id="A0A0F6W513"/>